<dbReference type="Gene3D" id="6.10.140.2220">
    <property type="match status" value="1"/>
</dbReference>
<accession>C1FHY4</accession>
<dbReference type="eggNOG" id="KOG2084">
    <property type="taxonomic scope" value="Eukaryota"/>
</dbReference>
<organism evidence="2 3">
    <name type="scientific">Micromonas commoda (strain RCC299 / NOUM17 / CCMP2709)</name>
    <name type="common">Picoplanktonic green alga</name>
    <dbReference type="NCBI Taxonomy" id="296587"/>
    <lineage>
        <taxon>Eukaryota</taxon>
        <taxon>Viridiplantae</taxon>
        <taxon>Chlorophyta</taxon>
        <taxon>Mamiellophyceae</taxon>
        <taxon>Mamiellales</taxon>
        <taxon>Mamiellaceae</taxon>
        <taxon>Micromonas</taxon>
    </lineage>
</organism>
<dbReference type="AlphaFoldDB" id="C1FHY4"/>
<dbReference type="InterPro" id="IPR046341">
    <property type="entry name" value="SET_dom_sf"/>
</dbReference>
<dbReference type="Gene3D" id="1.10.220.160">
    <property type="match status" value="1"/>
</dbReference>
<dbReference type="Pfam" id="PF00856">
    <property type="entry name" value="SET"/>
    <property type="match status" value="1"/>
</dbReference>
<dbReference type="SUPFAM" id="SSF82199">
    <property type="entry name" value="SET domain"/>
    <property type="match status" value="1"/>
</dbReference>
<dbReference type="InParanoid" id="C1FHY4"/>
<sequence>MSTPEVTASAERDGSYVIRVKLPGVTSAKEVSAVVEDDPANGGCRLEVVSPPEAHRVPRYRLSHPVPFVALEGTSPDVKFGKKTATLTVTFERIDEVRVPGLEHFETNDALYLATHPTKGRCVRARREIKPGETILRCDPFVHVVHDRRREDHCAGCFKTLQSSCVECGDFCGVKYCADDCRESDVAHVAECSMVRTNAGTGADLRGARMCLRLIHKRQTDPARFAEVMAALRCEKKSPSPAATKLASAVRHAAALDPSEVEDMLGKTRENSHGVVDWKLRQLGTGIYPEASMFNHSCAPNAAVSFGAGGTLNTCCIGVDDYEARAMEVGPKGYVPLGRPRAIRKGEEVCIAYTELYRPAASRRLTLEKSKGFVCECVRCANASVLRALDTELHAATDGNEEVADEKAKEWEDGIDASRAAYAIGDFKGAVESAERVLESSDGVLRDGHFLRLEARLAAIEAHIEMASRSDQKCKAPGWRKVCDLCVPTLQHLMTHLPFYHPGTVEITKHFGLAMLMVSAELADGQPDYRVRRDLDYYRNHDSDVISLPNHNLVKLWINSTSAFITHGTVAQKVYGVTPFRVLSGLNAPDDRMHYMKRVGGDEYNIAAIIKETTNAGYGEKVRVDYAFMDGSLPPLPKSFSNFRAPLSAQMSPVDQAANIRAYGKLYNMEPKWIKHMLEDLEEYHEMVASEMLLREIRGMH</sequence>
<feature type="domain" description="SET" evidence="1">
    <location>
        <begin position="100"/>
        <end position="354"/>
    </location>
</feature>
<dbReference type="EMBL" id="CP001576">
    <property type="protein sequence ID" value="ACO69898.1"/>
    <property type="molecule type" value="Genomic_DNA"/>
</dbReference>
<evidence type="ECO:0000259" key="1">
    <source>
        <dbReference type="PROSITE" id="PS50280"/>
    </source>
</evidence>
<dbReference type="KEGG" id="mis:MICPUN_61688"/>
<dbReference type="InterPro" id="IPR050869">
    <property type="entry name" value="H3K4_H4K5_MeTrfase"/>
</dbReference>
<name>C1FHY4_MICCC</name>
<dbReference type="Proteomes" id="UP000002009">
    <property type="component" value="Chromosome 10"/>
</dbReference>
<dbReference type="PANTHER" id="PTHR12197">
    <property type="entry name" value="HISTONE-LYSINE N-METHYLTRANSFERASE SMYD"/>
    <property type="match status" value="1"/>
</dbReference>
<dbReference type="STRING" id="296587.C1FHY4"/>
<dbReference type="PROSITE" id="PS50280">
    <property type="entry name" value="SET"/>
    <property type="match status" value="1"/>
</dbReference>
<dbReference type="Gene3D" id="2.170.270.10">
    <property type="entry name" value="SET domain"/>
    <property type="match status" value="1"/>
</dbReference>
<dbReference type="GeneID" id="8246650"/>
<dbReference type="PANTHER" id="PTHR12197:SF251">
    <property type="entry name" value="EG:BACR7C10.4 PROTEIN"/>
    <property type="match status" value="1"/>
</dbReference>
<protein>
    <recommendedName>
        <fullName evidence="1">SET domain-containing protein</fullName>
    </recommendedName>
</protein>
<keyword evidence="3" id="KW-1185">Reference proteome</keyword>
<reference evidence="2 3" key="1">
    <citation type="journal article" date="2009" name="Science">
        <title>Green evolution and dynamic adaptations revealed by genomes of the marine picoeukaryotes Micromonas.</title>
        <authorList>
            <person name="Worden A.Z."/>
            <person name="Lee J.H."/>
            <person name="Mock T."/>
            <person name="Rouze P."/>
            <person name="Simmons M.P."/>
            <person name="Aerts A.L."/>
            <person name="Allen A.E."/>
            <person name="Cuvelier M.L."/>
            <person name="Derelle E."/>
            <person name="Everett M.V."/>
            <person name="Foulon E."/>
            <person name="Grimwood J."/>
            <person name="Gundlach H."/>
            <person name="Henrissat B."/>
            <person name="Napoli C."/>
            <person name="McDonald S.M."/>
            <person name="Parker M.S."/>
            <person name="Rombauts S."/>
            <person name="Salamov A."/>
            <person name="Von Dassow P."/>
            <person name="Badger J.H."/>
            <person name="Coutinho P.M."/>
            <person name="Demir E."/>
            <person name="Dubchak I."/>
            <person name="Gentemann C."/>
            <person name="Eikrem W."/>
            <person name="Gready J.E."/>
            <person name="John U."/>
            <person name="Lanier W."/>
            <person name="Lindquist E.A."/>
            <person name="Lucas S."/>
            <person name="Mayer K.F."/>
            <person name="Moreau H."/>
            <person name="Not F."/>
            <person name="Otillar R."/>
            <person name="Panaud O."/>
            <person name="Pangilinan J."/>
            <person name="Paulsen I."/>
            <person name="Piegu B."/>
            <person name="Poliakov A."/>
            <person name="Robbens S."/>
            <person name="Schmutz J."/>
            <person name="Toulza E."/>
            <person name="Wyss T."/>
            <person name="Zelensky A."/>
            <person name="Zhou K."/>
            <person name="Armbrust E.V."/>
            <person name="Bhattacharya D."/>
            <person name="Goodenough U.W."/>
            <person name="Van de Peer Y."/>
            <person name="Grigoriev I.V."/>
        </authorList>
    </citation>
    <scope>NUCLEOTIDE SEQUENCE [LARGE SCALE GENOMIC DNA]</scope>
    <source>
        <strain evidence="3">RCC299 / NOUM17</strain>
    </source>
</reference>
<dbReference type="OrthoDB" id="545016at2759"/>
<evidence type="ECO:0000313" key="3">
    <source>
        <dbReference type="Proteomes" id="UP000002009"/>
    </source>
</evidence>
<proteinExistence type="predicted"/>
<dbReference type="InterPro" id="IPR001214">
    <property type="entry name" value="SET_dom"/>
</dbReference>
<dbReference type="RefSeq" id="XP_002508640.1">
    <property type="nucleotide sequence ID" value="XM_002508594.1"/>
</dbReference>
<gene>
    <name evidence="2" type="ORF">MICPUN_61688</name>
</gene>
<dbReference type="GO" id="GO:0005634">
    <property type="term" value="C:nucleus"/>
    <property type="evidence" value="ECO:0007669"/>
    <property type="project" value="TreeGrafter"/>
</dbReference>
<evidence type="ECO:0000313" key="2">
    <source>
        <dbReference type="EMBL" id="ACO69898.1"/>
    </source>
</evidence>
<dbReference type="OMA" id="CIAYTEL"/>